<keyword evidence="1" id="KW-0812">Transmembrane</keyword>
<protein>
    <submittedName>
        <fullName evidence="2">Putative ovule protein</fullName>
    </submittedName>
</protein>
<evidence type="ECO:0000313" key="2">
    <source>
        <dbReference type="EMBL" id="JAP25117.1"/>
    </source>
</evidence>
<evidence type="ECO:0000256" key="1">
    <source>
        <dbReference type="SAM" id="Phobius"/>
    </source>
</evidence>
<dbReference type="EMBL" id="GEDG01013635">
    <property type="protein sequence ID" value="JAP25117.1"/>
    <property type="molecule type" value="Transcribed_RNA"/>
</dbReference>
<keyword evidence="1" id="KW-1133">Transmembrane helix</keyword>
<dbReference type="AlphaFoldDB" id="A0A0V0HXQ1"/>
<accession>A0A0V0HXQ1</accession>
<sequence>MVAMVEFYKEGKKCKLIKNSQQKPTIDHHNNNSQNHGVDRCKPHPLGLSSLFFLACIITSFVCCKKNPMPYWFLYL</sequence>
<name>A0A0V0HXQ1_SOLCH</name>
<keyword evidence="1" id="KW-0472">Membrane</keyword>
<feature type="transmembrane region" description="Helical" evidence="1">
    <location>
        <begin position="46"/>
        <end position="64"/>
    </location>
</feature>
<organism evidence="2">
    <name type="scientific">Solanum chacoense</name>
    <name type="common">Chaco potato</name>
    <dbReference type="NCBI Taxonomy" id="4108"/>
    <lineage>
        <taxon>Eukaryota</taxon>
        <taxon>Viridiplantae</taxon>
        <taxon>Streptophyta</taxon>
        <taxon>Embryophyta</taxon>
        <taxon>Tracheophyta</taxon>
        <taxon>Spermatophyta</taxon>
        <taxon>Magnoliopsida</taxon>
        <taxon>eudicotyledons</taxon>
        <taxon>Gunneridae</taxon>
        <taxon>Pentapetalae</taxon>
        <taxon>asterids</taxon>
        <taxon>lamiids</taxon>
        <taxon>Solanales</taxon>
        <taxon>Solanaceae</taxon>
        <taxon>Solanoideae</taxon>
        <taxon>Solaneae</taxon>
        <taxon>Solanum</taxon>
    </lineage>
</organism>
<proteinExistence type="predicted"/>
<reference evidence="2" key="1">
    <citation type="submission" date="2015-12" db="EMBL/GenBank/DDBJ databases">
        <title>Gene expression during late stages of embryo sac development: a critical building block for successful pollen-pistil interactions.</title>
        <authorList>
            <person name="Liu Y."/>
            <person name="Joly V."/>
            <person name="Sabar M."/>
            <person name="Matton D.P."/>
        </authorList>
    </citation>
    <scope>NUCLEOTIDE SEQUENCE</scope>
</reference>